<feature type="region of interest" description="Disordered" evidence="2">
    <location>
        <begin position="107"/>
        <end position="137"/>
    </location>
</feature>
<evidence type="ECO:0000256" key="2">
    <source>
        <dbReference type="SAM" id="MobiDB-lite"/>
    </source>
</evidence>
<dbReference type="WBParaSite" id="MhA1_Contig1987.frz3.gene7">
    <property type="protein sequence ID" value="MhA1_Contig1987.frz3.gene7"/>
    <property type="gene ID" value="MhA1_Contig1987.frz3.gene7"/>
</dbReference>
<feature type="compositionally biased region" description="Low complexity" evidence="2">
    <location>
        <begin position="123"/>
        <end position="133"/>
    </location>
</feature>
<evidence type="ECO:0000313" key="4">
    <source>
        <dbReference type="WBParaSite" id="MhA1_Contig1987.frz3.gene7"/>
    </source>
</evidence>
<reference evidence="4" key="1">
    <citation type="submission" date="2016-11" db="UniProtKB">
        <authorList>
            <consortium name="WormBaseParasite"/>
        </authorList>
    </citation>
    <scope>IDENTIFICATION</scope>
</reference>
<evidence type="ECO:0000313" key="3">
    <source>
        <dbReference type="Proteomes" id="UP000095281"/>
    </source>
</evidence>
<dbReference type="AlphaFoldDB" id="A0A1I8BD77"/>
<dbReference type="Proteomes" id="UP000095281">
    <property type="component" value="Unplaced"/>
</dbReference>
<protein>
    <submittedName>
        <fullName evidence="4">Uncharacterized protein</fullName>
    </submittedName>
</protein>
<name>A0A1I8BD77_MELHA</name>
<keyword evidence="1" id="KW-0175">Coiled coil</keyword>
<organism evidence="3 4">
    <name type="scientific">Meloidogyne hapla</name>
    <name type="common">Root-knot nematode worm</name>
    <dbReference type="NCBI Taxonomy" id="6305"/>
    <lineage>
        <taxon>Eukaryota</taxon>
        <taxon>Metazoa</taxon>
        <taxon>Ecdysozoa</taxon>
        <taxon>Nematoda</taxon>
        <taxon>Chromadorea</taxon>
        <taxon>Rhabditida</taxon>
        <taxon>Tylenchina</taxon>
        <taxon>Tylenchomorpha</taxon>
        <taxon>Tylenchoidea</taxon>
        <taxon>Meloidogynidae</taxon>
        <taxon>Meloidogyninae</taxon>
        <taxon>Meloidogyne</taxon>
    </lineage>
</organism>
<proteinExistence type="predicted"/>
<evidence type="ECO:0000256" key="1">
    <source>
        <dbReference type="SAM" id="Coils"/>
    </source>
</evidence>
<sequence length="179" mass="20929">MEIIEKIKEEIELKNKLNFEELLKNEKIKNEEKIMKAEDENSRLNNLLFSEQKSSELLKGQLNQLEKENIRLSSELIVIEQKSEKEQKQLNNSLEIIKNELKKLKEENKLKEIPPPTAKPRKNLNNGNNSSSNETSFEDIGEQQINIIKLELEKQKRLVTVLRKKLQQQQLDALKATKA</sequence>
<accession>A0A1I8BD77</accession>
<feature type="coiled-coil region" evidence="1">
    <location>
        <begin position="20"/>
        <end position="107"/>
    </location>
</feature>
<keyword evidence="3" id="KW-1185">Reference proteome</keyword>